<organism evidence="2 3">
    <name type="scientific">Alicyclobacillus sacchari</name>
    <dbReference type="NCBI Taxonomy" id="392010"/>
    <lineage>
        <taxon>Bacteria</taxon>
        <taxon>Bacillati</taxon>
        <taxon>Bacillota</taxon>
        <taxon>Bacilli</taxon>
        <taxon>Bacillales</taxon>
        <taxon>Alicyclobacillaceae</taxon>
        <taxon>Alicyclobacillus</taxon>
    </lineage>
</organism>
<dbReference type="InterPro" id="IPR000182">
    <property type="entry name" value="GNAT_dom"/>
</dbReference>
<name>A0A4R8LU91_9BACL</name>
<dbReference type="AlphaFoldDB" id="A0A4R8LU91"/>
<sequence length="185" mass="21132">MPNRWDNPRTLFQLDDWKSLWRLYRTYSKEAGWPVELRKQEAFAQMIEIWSAAAWLGDGQVEVAIRQPGAHPMGYAALTTAFSEHPELGHAMEIGTYLAPSARGTGLNQTLKQHAWNAAKHGFRADWLIAAIPVANQRAARAYAKLPFPHLVYTGEKTSPWYQYWRRRQFAAGTPIALYITPLHD</sequence>
<dbReference type="Gene3D" id="3.40.630.30">
    <property type="match status" value="1"/>
</dbReference>
<evidence type="ECO:0000313" key="3">
    <source>
        <dbReference type="Proteomes" id="UP000294581"/>
    </source>
</evidence>
<proteinExistence type="predicted"/>
<dbReference type="RefSeq" id="WP_166668941.1">
    <property type="nucleotide sequence ID" value="NZ_SORF01000001.1"/>
</dbReference>
<dbReference type="InterPro" id="IPR016181">
    <property type="entry name" value="Acyl_CoA_acyltransferase"/>
</dbReference>
<protein>
    <submittedName>
        <fullName evidence="2">RimJ/RimL family protein N-acetyltransferase</fullName>
    </submittedName>
</protein>
<dbReference type="Pfam" id="PF13302">
    <property type="entry name" value="Acetyltransf_3"/>
    <property type="match status" value="1"/>
</dbReference>
<comment type="caution">
    <text evidence="2">The sequence shown here is derived from an EMBL/GenBank/DDBJ whole genome shotgun (WGS) entry which is preliminary data.</text>
</comment>
<reference evidence="2 3" key="1">
    <citation type="submission" date="2019-03" db="EMBL/GenBank/DDBJ databases">
        <title>Genomic Encyclopedia of Type Strains, Phase IV (KMG-IV): sequencing the most valuable type-strain genomes for metagenomic binning, comparative biology and taxonomic classification.</title>
        <authorList>
            <person name="Goeker M."/>
        </authorList>
    </citation>
    <scope>NUCLEOTIDE SEQUENCE [LARGE SCALE GENOMIC DNA]</scope>
    <source>
        <strain evidence="2 3">DSM 17974</strain>
    </source>
</reference>
<feature type="domain" description="N-acetyltransferase" evidence="1">
    <location>
        <begin position="6"/>
        <end position="181"/>
    </location>
</feature>
<dbReference type="PROSITE" id="PS51186">
    <property type="entry name" value="GNAT"/>
    <property type="match status" value="1"/>
</dbReference>
<dbReference type="EMBL" id="SORF01000001">
    <property type="protein sequence ID" value="TDY51330.1"/>
    <property type="molecule type" value="Genomic_DNA"/>
</dbReference>
<dbReference type="Proteomes" id="UP000294581">
    <property type="component" value="Unassembled WGS sequence"/>
</dbReference>
<dbReference type="GO" id="GO:0016747">
    <property type="term" value="F:acyltransferase activity, transferring groups other than amino-acyl groups"/>
    <property type="evidence" value="ECO:0007669"/>
    <property type="project" value="InterPro"/>
</dbReference>
<accession>A0A4R8LU91</accession>
<evidence type="ECO:0000313" key="2">
    <source>
        <dbReference type="EMBL" id="TDY51330.1"/>
    </source>
</evidence>
<evidence type="ECO:0000259" key="1">
    <source>
        <dbReference type="PROSITE" id="PS51186"/>
    </source>
</evidence>
<keyword evidence="3" id="KW-1185">Reference proteome</keyword>
<gene>
    <name evidence="2" type="ORF">C7445_101332</name>
</gene>
<dbReference type="SUPFAM" id="SSF55729">
    <property type="entry name" value="Acyl-CoA N-acyltransferases (Nat)"/>
    <property type="match status" value="1"/>
</dbReference>
<keyword evidence="2" id="KW-0808">Transferase</keyword>